<dbReference type="Proteomes" id="UP001151760">
    <property type="component" value="Unassembled WGS sequence"/>
</dbReference>
<reference evidence="2" key="1">
    <citation type="journal article" date="2022" name="Int. J. Mol. Sci.">
        <title>Draft Genome of Tanacetum Coccineum: Genomic Comparison of Closely Related Tanacetum-Family Plants.</title>
        <authorList>
            <person name="Yamashiro T."/>
            <person name="Shiraishi A."/>
            <person name="Nakayama K."/>
            <person name="Satake H."/>
        </authorList>
    </citation>
    <scope>NUCLEOTIDE SEQUENCE</scope>
</reference>
<organism evidence="2 3">
    <name type="scientific">Tanacetum coccineum</name>
    <dbReference type="NCBI Taxonomy" id="301880"/>
    <lineage>
        <taxon>Eukaryota</taxon>
        <taxon>Viridiplantae</taxon>
        <taxon>Streptophyta</taxon>
        <taxon>Embryophyta</taxon>
        <taxon>Tracheophyta</taxon>
        <taxon>Spermatophyta</taxon>
        <taxon>Magnoliopsida</taxon>
        <taxon>eudicotyledons</taxon>
        <taxon>Gunneridae</taxon>
        <taxon>Pentapetalae</taxon>
        <taxon>asterids</taxon>
        <taxon>campanulids</taxon>
        <taxon>Asterales</taxon>
        <taxon>Asteraceae</taxon>
        <taxon>Asteroideae</taxon>
        <taxon>Anthemideae</taxon>
        <taxon>Anthemidinae</taxon>
        <taxon>Tanacetum</taxon>
    </lineage>
</organism>
<gene>
    <name evidence="2" type="ORF">Tco_0911181</name>
</gene>
<comment type="caution">
    <text evidence="2">The sequence shown here is derived from an EMBL/GenBank/DDBJ whole genome shotgun (WGS) entry which is preliminary data.</text>
</comment>
<evidence type="ECO:0000313" key="2">
    <source>
        <dbReference type="EMBL" id="GJT30906.1"/>
    </source>
</evidence>
<proteinExistence type="predicted"/>
<protein>
    <recommendedName>
        <fullName evidence="4">Transposase (Putative), gypsy type</fullName>
    </recommendedName>
</protein>
<keyword evidence="3" id="KW-1185">Reference proteome</keyword>
<sequence length="377" mass="42663">MGSIDDVKSILTQSALDALCENFHIPHTVHPELPSRNSRIRNSPTGKISVYTRFFDFANYRIPLSQFLIDVLDYFQINLSQLSVIAAAKISHFKILRRVHNFVPTVRNFPRFYINSKNKGWMSFSKRSNTSPVYHTRPLDSLKHWNDHFFWVDASVFPFVVPWHNNKTLRKDPHPTPAEFNADVCNYLADNPAPFRNFPEPFLCFVGISRYYELDDNYYLTFLTDDDDEEMDLFAFIHHADPTKVRIGEREVGKGEVPLLELTRGRVVPLAGVNEQGNQNEDVQDTRVHAVNEESDDAAVADQIEGSDHAIQDEGAGIVRTEDEVHAAIAEKAKGSRKKRKIIGWSSGSSLPPKKLRADHGTSGAGARTGEKFVAVL</sequence>
<dbReference type="EMBL" id="BQNB010014663">
    <property type="protein sequence ID" value="GJT30906.1"/>
    <property type="molecule type" value="Genomic_DNA"/>
</dbReference>
<accession>A0ABQ5CV24</accession>
<name>A0ABQ5CV24_9ASTR</name>
<feature type="region of interest" description="Disordered" evidence="1">
    <location>
        <begin position="339"/>
        <end position="369"/>
    </location>
</feature>
<reference evidence="2" key="2">
    <citation type="submission" date="2022-01" db="EMBL/GenBank/DDBJ databases">
        <authorList>
            <person name="Yamashiro T."/>
            <person name="Shiraishi A."/>
            <person name="Satake H."/>
            <person name="Nakayama K."/>
        </authorList>
    </citation>
    <scope>NUCLEOTIDE SEQUENCE</scope>
</reference>
<evidence type="ECO:0000256" key="1">
    <source>
        <dbReference type="SAM" id="MobiDB-lite"/>
    </source>
</evidence>
<dbReference type="PANTHER" id="PTHR31099:SF41">
    <property type="entry name" value="TRANSPOSASE (PUTATIVE), GYPSY TYPE-RELATED"/>
    <property type="match status" value="1"/>
</dbReference>
<evidence type="ECO:0008006" key="4">
    <source>
        <dbReference type="Google" id="ProtNLM"/>
    </source>
</evidence>
<evidence type="ECO:0000313" key="3">
    <source>
        <dbReference type="Proteomes" id="UP001151760"/>
    </source>
</evidence>
<dbReference type="PANTHER" id="PTHR31099">
    <property type="entry name" value="OS06G0165300 PROTEIN"/>
    <property type="match status" value="1"/>
</dbReference>